<gene>
    <name evidence="4" type="ORF">Acy02nite_89080</name>
</gene>
<evidence type="ECO:0000259" key="3">
    <source>
        <dbReference type="Pfam" id="PF13193"/>
    </source>
</evidence>
<organism evidence="4 5">
    <name type="scientific">Actinoplanes cyaneus</name>
    <dbReference type="NCBI Taxonomy" id="52696"/>
    <lineage>
        <taxon>Bacteria</taxon>
        <taxon>Bacillati</taxon>
        <taxon>Actinomycetota</taxon>
        <taxon>Actinomycetes</taxon>
        <taxon>Micromonosporales</taxon>
        <taxon>Micromonosporaceae</taxon>
        <taxon>Actinoplanes</taxon>
    </lineage>
</organism>
<dbReference type="PANTHER" id="PTHR43201">
    <property type="entry name" value="ACYL-COA SYNTHETASE"/>
    <property type="match status" value="1"/>
</dbReference>
<dbReference type="InterPro" id="IPR045851">
    <property type="entry name" value="AMP-bd_C_sf"/>
</dbReference>
<dbReference type="AlphaFoldDB" id="A0A919IV24"/>
<dbReference type="InterPro" id="IPR042099">
    <property type="entry name" value="ANL_N_sf"/>
</dbReference>
<evidence type="ECO:0000313" key="4">
    <source>
        <dbReference type="EMBL" id="GID71027.1"/>
    </source>
</evidence>
<evidence type="ECO:0000259" key="2">
    <source>
        <dbReference type="Pfam" id="PF00501"/>
    </source>
</evidence>
<dbReference type="PANTHER" id="PTHR43201:SF8">
    <property type="entry name" value="ACYL-COA SYNTHETASE FAMILY MEMBER 3"/>
    <property type="match status" value="1"/>
</dbReference>
<protein>
    <submittedName>
        <fullName evidence="4">Uncharacterized protein</fullName>
    </submittedName>
</protein>
<feature type="domain" description="AMP-binding enzyme C-terminal" evidence="3">
    <location>
        <begin position="380"/>
        <end position="450"/>
    </location>
</feature>
<reference evidence="4" key="1">
    <citation type="submission" date="2021-01" db="EMBL/GenBank/DDBJ databases">
        <title>Whole genome shotgun sequence of Actinoplanes cyaneus NBRC 14990.</title>
        <authorList>
            <person name="Komaki H."/>
            <person name="Tamura T."/>
        </authorList>
    </citation>
    <scope>NUCLEOTIDE SEQUENCE</scope>
    <source>
        <strain evidence="4">NBRC 14990</strain>
    </source>
</reference>
<dbReference type="Pfam" id="PF00501">
    <property type="entry name" value="AMP-binding"/>
    <property type="match status" value="1"/>
</dbReference>
<dbReference type="Proteomes" id="UP000619479">
    <property type="component" value="Unassembled WGS sequence"/>
</dbReference>
<dbReference type="RefSeq" id="WP_203755634.1">
    <property type="nucleotide sequence ID" value="NZ_BAAAUC010000086.1"/>
</dbReference>
<feature type="domain" description="AMP-dependent synthetase/ligase" evidence="2">
    <location>
        <begin position="29"/>
        <end position="328"/>
    </location>
</feature>
<dbReference type="EMBL" id="BOMH01000093">
    <property type="protein sequence ID" value="GID71027.1"/>
    <property type="molecule type" value="Genomic_DNA"/>
</dbReference>
<dbReference type="SUPFAM" id="SSF56801">
    <property type="entry name" value="Acetyl-CoA synthetase-like"/>
    <property type="match status" value="1"/>
</dbReference>
<accession>A0A919IV24</accession>
<keyword evidence="5" id="KW-1185">Reference proteome</keyword>
<dbReference type="Gene3D" id="3.30.300.30">
    <property type="match status" value="1"/>
</dbReference>
<dbReference type="InterPro" id="IPR025110">
    <property type="entry name" value="AMP-bd_C"/>
</dbReference>
<dbReference type="GO" id="GO:0006631">
    <property type="term" value="P:fatty acid metabolic process"/>
    <property type="evidence" value="ECO:0007669"/>
    <property type="project" value="TreeGrafter"/>
</dbReference>
<dbReference type="CDD" id="cd04433">
    <property type="entry name" value="AFD_class_I"/>
    <property type="match status" value="1"/>
</dbReference>
<comment type="similarity">
    <text evidence="1">Belongs to the ATP-dependent AMP-binding enzyme family.</text>
</comment>
<proteinExistence type="inferred from homology"/>
<name>A0A919IV24_9ACTN</name>
<dbReference type="GO" id="GO:0031956">
    <property type="term" value="F:medium-chain fatty acid-CoA ligase activity"/>
    <property type="evidence" value="ECO:0007669"/>
    <property type="project" value="TreeGrafter"/>
</dbReference>
<sequence>MPGQTLLDLLRDSPGTVTADGARLDLTTLLDGGRRAATGLRAQGVTAGAGVLLVDDGSAAELLAALLGVWHAGARAIVVPAGEDERLAAITAQTRPALTVGHTAATSYAGLLSHSPGAVAEVRPEDLALEVVSSGTTGQPKCVSYTHDALVRNVTAYARRLRLGRGDVLYTPLPLSVAGVLGMVLLPGLAAGSQVHVGRLSGAGLARAPRQLQDAEPTLLYGVPYVFDLLARQRSARPGNRLRWAICSSAPLPEATFTRVRDALGVPPRSSYCLAEAATVTLNTSDDEDELRATVGAPLDGVEITVEPFGDGPSGRLIIGGDSRGAGYRRDGVLEPFPDGLVRTNDLGRLRDGVLTVTGRVDEVIQVAGTNVDLAHVRRVLAGCPGLGDFAVVIDRHEHLGAVPVLLAEAAGLRVSEREVLAYCRRELSDAETPRAIRIVAEIPRTVTGKVPLAADGRQE</sequence>
<evidence type="ECO:0000313" key="5">
    <source>
        <dbReference type="Proteomes" id="UP000619479"/>
    </source>
</evidence>
<dbReference type="InterPro" id="IPR000873">
    <property type="entry name" value="AMP-dep_synth/lig_dom"/>
</dbReference>
<dbReference type="Pfam" id="PF13193">
    <property type="entry name" value="AMP-binding_C"/>
    <property type="match status" value="1"/>
</dbReference>
<comment type="caution">
    <text evidence="4">The sequence shown here is derived from an EMBL/GenBank/DDBJ whole genome shotgun (WGS) entry which is preliminary data.</text>
</comment>
<evidence type="ECO:0000256" key="1">
    <source>
        <dbReference type="ARBA" id="ARBA00006432"/>
    </source>
</evidence>
<dbReference type="Gene3D" id="3.40.50.12780">
    <property type="entry name" value="N-terminal domain of ligase-like"/>
    <property type="match status" value="1"/>
</dbReference>